<evidence type="ECO:0000256" key="1">
    <source>
        <dbReference type="SAM" id="MobiDB-lite"/>
    </source>
</evidence>
<dbReference type="KEGG" id="azc:AZC_0865"/>
<reference evidence="2 3" key="1">
    <citation type="journal article" date="2007" name="Appl. Environ. Microbiol.">
        <title>Rhizobial factors required for stem nodule maturation and maintenance in Sesbania rostrata-Azorhizobium caulinodans ORS571 symbiosis.</title>
        <authorList>
            <person name="Suzuki S."/>
            <person name="Aono T."/>
            <person name="Lee KB."/>
            <person name="Suzuki T."/>
            <person name="Liu CT."/>
            <person name="Miwa H."/>
            <person name="Wakao S."/>
            <person name="Iki T."/>
            <person name="Oyaizu H."/>
        </authorList>
    </citation>
    <scope>NUCLEOTIDE SEQUENCE [LARGE SCALE GENOMIC DNA]</scope>
    <source>
        <strain evidence="3">ATCC 43989 / DSM 5975 / JCM 20966 / LMG 6465 / NBRC 14845 / NCIMB 13405 / ORS 571</strain>
    </source>
</reference>
<sequence length="461" mass="51322">MSVTILPGQHLLGVPLTRVRNILKAWRYGGSSDVVSIAERNDVELDPLLVLILLEELRERGLIGEEADEIGDVFDGLTPTGEALAHATARKRTPKAKARKVLEEFLAACERINARRDLPVEILEVWLFGSMLDPNKADVADIDLSVLTGTPADFKGDIIKRYDELAKAMGRTSIPQGVQKLWHGQQFVMNQLLYGGRRHPLLAVHFDGHALLRDMACPCQQLLAKDGRTSDAPILPRHPSSTGRAKRIKEPGVMPDLKPSDAPLRPISSDWALSTRLWSRHAANLAPWPSSHPRNWMARERLSAGHLLVGAEAYKRLKPNVVTRRLDLVSDCDQRDRTSFVIAGSTFPDPKQRWLSVERAEIGVVFDREIKATPKGIVYKLTINRAAQRGKVPGFGVQCAALWWMWLLAQADLRRIALRDAEAFRSRPVRVRVEDATDSQIGLALAEDLRATVSAATHAQR</sequence>
<reference evidence="2 3" key="3">
    <citation type="journal article" date="2008" name="BMC Genomics">
        <title>The genome of the versatile nitrogen fixer Azorhizobium caulinodans ORS571.</title>
        <authorList>
            <person name="Lee KB."/>
            <person name="Backer P.D."/>
            <person name="Aono T."/>
            <person name="Liu CT."/>
            <person name="Suzuki S."/>
            <person name="Suzuki T."/>
            <person name="Kaneko T."/>
            <person name="Yamada M."/>
            <person name="Tabata S."/>
            <person name="Kupfer D.M."/>
            <person name="Najar F.Z."/>
            <person name="Wiley G.B."/>
            <person name="Roe B."/>
            <person name="Binnewies T.T."/>
            <person name="Ussery D.W."/>
            <person name="D'Haeze W."/>
            <person name="Herder J.D."/>
            <person name="Gevers D."/>
            <person name="Vereecke D."/>
            <person name="Holsters M."/>
            <person name="Oyaizu H."/>
        </authorList>
    </citation>
    <scope>NUCLEOTIDE SEQUENCE [LARGE SCALE GENOMIC DNA]</scope>
    <source>
        <strain evidence="3">ATCC 43989 / DSM 5975 / JCM 20966 / LMG 6465 / NBRC 14845 / NCIMB 13405 / ORS 571</strain>
    </source>
</reference>
<keyword evidence="3" id="KW-1185">Reference proteome</keyword>
<evidence type="ECO:0000313" key="3">
    <source>
        <dbReference type="Proteomes" id="UP000000270"/>
    </source>
</evidence>
<reference evidence="2 3" key="6">
    <citation type="journal article" date="2011" name="Appl. Environ. Microbiol.">
        <title>Involvement of the azorhizobial chromosome partition gene (parA) in the onset of bacteroid differentiation during Sesbania rostrata stem nodule development.</title>
        <authorList>
            <person name="Liu CT."/>
            <person name="Lee KB."/>
            <person name="Wang YS."/>
            <person name="Peng MH."/>
            <person name="Lee KT."/>
            <person name="Suzuki S."/>
            <person name="Suzuki T."/>
            <person name="Oyaizu H."/>
        </authorList>
    </citation>
    <scope>NUCLEOTIDE SEQUENCE [LARGE SCALE GENOMIC DNA]</scope>
    <source>
        <strain evidence="3">ATCC 43989 / DSM 5975 / JCM 20966 / LMG 6465 / NBRC 14845 / NCIMB 13405 / ORS 571</strain>
    </source>
</reference>
<reference evidence="2 3" key="4">
    <citation type="journal article" date="2009" name="Appl. Environ. Microbiol.">
        <title>Comparative genome-wide transcriptional profiling of Azorhizobium caulinodans ORS571 grown under free-living and symbiotic conditions.</title>
        <authorList>
            <person name="Tsukada S."/>
            <person name="Aono T."/>
            <person name="Akiba N."/>
            <person name="Lee KB."/>
            <person name="Liu CT."/>
            <person name="Toyazaki H."/>
            <person name="Oyaizu H."/>
        </authorList>
    </citation>
    <scope>NUCLEOTIDE SEQUENCE [LARGE SCALE GENOMIC DNA]</scope>
    <source>
        <strain evidence="3">ATCC 43989 / DSM 5975 / JCM 20966 / LMG 6465 / NBRC 14845 / NCIMB 13405 / ORS 571</strain>
    </source>
</reference>
<reference evidence="3" key="2">
    <citation type="submission" date="2007-04" db="EMBL/GenBank/DDBJ databases">
        <title>Complete genome sequence of the nitrogen-fixing bacterium Azorhizobium caulinodans ORS571.</title>
        <authorList>
            <person name="Lee K.B."/>
            <person name="Backer P.D."/>
            <person name="Aono T."/>
            <person name="Liu C.T."/>
            <person name="Suzuki S."/>
            <person name="Suzuki T."/>
            <person name="Kaneko T."/>
            <person name="Yamada M."/>
            <person name="Tabata S."/>
            <person name="Kupfer D.M."/>
            <person name="Najar F.Z."/>
            <person name="Wiley G.B."/>
            <person name="Roe B."/>
            <person name="Binnewies T."/>
            <person name="Ussery D."/>
            <person name="Vereecke D."/>
            <person name="Gevers D."/>
            <person name="Holsters M."/>
            <person name="Oyaizu H."/>
        </authorList>
    </citation>
    <scope>NUCLEOTIDE SEQUENCE [LARGE SCALE GENOMIC DNA]</scope>
    <source>
        <strain evidence="3">ATCC 43989 / DSM 5975 / JCM 20966 / LMG 6465 / NBRC 14845 / NCIMB 13405 / ORS 571</strain>
    </source>
</reference>
<name>A8HTR8_AZOC5</name>
<proteinExistence type="predicted"/>
<gene>
    <name evidence="2" type="ordered locus">AZC_0865</name>
</gene>
<accession>A8HTR8</accession>
<feature type="region of interest" description="Disordered" evidence="1">
    <location>
        <begin position="230"/>
        <end position="261"/>
    </location>
</feature>
<dbReference type="AlphaFoldDB" id="A8HTR8"/>
<organism evidence="2 3">
    <name type="scientific">Azorhizobium caulinodans (strain ATCC 43989 / DSM 5975 / JCM 20966 / LMG 6465 / NBRC 14845 / NCIMB 13405 / ORS 571)</name>
    <dbReference type="NCBI Taxonomy" id="438753"/>
    <lineage>
        <taxon>Bacteria</taxon>
        <taxon>Pseudomonadati</taxon>
        <taxon>Pseudomonadota</taxon>
        <taxon>Alphaproteobacteria</taxon>
        <taxon>Hyphomicrobiales</taxon>
        <taxon>Xanthobacteraceae</taxon>
        <taxon>Azorhizobium</taxon>
    </lineage>
</organism>
<evidence type="ECO:0000313" key="2">
    <source>
        <dbReference type="EMBL" id="BAF86863.1"/>
    </source>
</evidence>
<dbReference type="HOGENOM" id="CLU_575948_0_0_5"/>
<protein>
    <submittedName>
        <fullName evidence="2">Uncharacterized protein</fullName>
    </submittedName>
</protein>
<dbReference type="Proteomes" id="UP000000270">
    <property type="component" value="Chromosome"/>
</dbReference>
<dbReference type="eggNOG" id="COG1708">
    <property type="taxonomic scope" value="Bacteria"/>
</dbReference>
<reference evidence="2 3" key="5">
    <citation type="journal article" date="2010" name="Appl. Environ. Microbiol.">
        <title>phrR-like gene praR of Azorhizobium caulinodans ORS571 is essential for symbiosis with Sesbania rostrata and is involved in expression of reb genes.</title>
        <authorList>
            <person name="Akiba N."/>
            <person name="Aono T."/>
            <person name="Toyazaki H."/>
            <person name="Sato S."/>
            <person name="Oyaizu H."/>
        </authorList>
    </citation>
    <scope>NUCLEOTIDE SEQUENCE [LARGE SCALE GENOMIC DNA]</scope>
    <source>
        <strain evidence="3">ATCC 43989 / DSM 5975 / JCM 20966 / LMG 6465 / NBRC 14845 / NCIMB 13405 / ORS 571</strain>
    </source>
</reference>
<dbReference type="RefSeq" id="WP_012169396.1">
    <property type="nucleotide sequence ID" value="NC_009937.1"/>
</dbReference>
<dbReference type="EMBL" id="AP009384">
    <property type="protein sequence ID" value="BAF86863.1"/>
    <property type="molecule type" value="Genomic_DNA"/>
</dbReference>